<dbReference type="OrthoDB" id="1658288at2759"/>
<dbReference type="PANTHER" id="PTHR46082:SF6">
    <property type="entry name" value="AAA+ ATPASE DOMAIN-CONTAINING PROTEIN-RELATED"/>
    <property type="match status" value="1"/>
</dbReference>
<dbReference type="SUPFAM" id="SSF48452">
    <property type="entry name" value="TPR-like"/>
    <property type="match status" value="2"/>
</dbReference>
<feature type="compositionally biased region" description="Basic residues" evidence="3">
    <location>
        <begin position="1074"/>
        <end position="1086"/>
    </location>
</feature>
<dbReference type="InterPro" id="IPR019734">
    <property type="entry name" value="TPR_rpt"/>
</dbReference>
<dbReference type="EMBL" id="JACCJC010000100">
    <property type="protein sequence ID" value="KAF6225917.1"/>
    <property type="molecule type" value="Genomic_DNA"/>
</dbReference>
<dbReference type="Pfam" id="PF01734">
    <property type="entry name" value="Patatin"/>
    <property type="match status" value="2"/>
</dbReference>
<feature type="region of interest" description="Disordered" evidence="3">
    <location>
        <begin position="1056"/>
        <end position="1120"/>
    </location>
</feature>
<reference evidence="5 6" key="1">
    <citation type="journal article" date="2020" name="Genomics">
        <title>Complete, high-quality genomes from long-read metagenomic sequencing of two wolf lichen thalli reveals enigmatic genome architecture.</title>
        <authorList>
            <person name="McKenzie S.K."/>
            <person name="Walston R.F."/>
            <person name="Allen J.L."/>
        </authorList>
    </citation>
    <scope>NUCLEOTIDE SEQUENCE [LARGE SCALE GENOMIC DNA]</scope>
    <source>
        <strain evidence="5">WasteWater2</strain>
    </source>
</reference>
<dbReference type="PANTHER" id="PTHR46082">
    <property type="entry name" value="ATP/GTP-BINDING PROTEIN-RELATED"/>
    <property type="match status" value="1"/>
</dbReference>
<organism evidence="5 6">
    <name type="scientific">Letharia columbiana</name>
    <dbReference type="NCBI Taxonomy" id="112416"/>
    <lineage>
        <taxon>Eukaryota</taxon>
        <taxon>Fungi</taxon>
        <taxon>Dikarya</taxon>
        <taxon>Ascomycota</taxon>
        <taxon>Pezizomycotina</taxon>
        <taxon>Lecanoromycetes</taxon>
        <taxon>OSLEUM clade</taxon>
        <taxon>Lecanoromycetidae</taxon>
        <taxon>Lecanorales</taxon>
        <taxon>Lecanorineae</taxon>
        <taxon>Parmeliaceae</taxon>
        <taxon>Letharia</taxon>
    </lineage>
</organism>
<accession>A0A8H6CLW7</accession>
<feature type="short sequence motif" description="GXSXG" evidence="2">
    <location>
        <begin position="59"/>
        <end position="63"/>
    </location>
</feature>
<feature type="short sequence motif" description="GXGXXG" evidence="2">
    <location>
        <begin position="15"/>
        <end position="20"/>
    </location>
</feature>
<dbReference type="SUPFAM" id="SSF52540">
    <property type="entry name" value="P-loop containing nucleoside triphosphate hydrolases"/>
    <property type="match status" value="1"/>
</dbReference>
<feature type="compositionally biased region" description="Basic and acidic residues" evidence="3">
    <location>
        <begin position="1056"/>
        <end position="1073"/>
    </location>
</feature>
<feature type="active site" description="Proton acceptor" evidence="2">
    <location>
        <position position="166"/>
    </location>
</feature>
<proteinExistence type="predicted"/>
<dbReference type="NCBIfam" id="NF040586">
    <property type="entry name" value="FxSxx_TPR"/>
    <property type="match status" value="1"/>
</dbReference>
<comment type="caution">
    <text evidence="5">The sequence shown here is derived from an EMBL/GenBank/DDBJ whole genome shotgun (WGS) entry which is preliminary data.</text>
</comment>
<protein>
    <recommendedName>
        <fullName evidence="4">PNPLA domain-containing protein</fullName>
    </recommendedName>
</protein>
<keyword evidence="2" id="KW-0442">Lipid degradation</keyword>
<dbReference type="InterPro" id="IPR002641">
    <property type="entry name" value="PNPLA_dom"/>
</dbReference>
<dbReference type="InterPro" id="IPR016035">
    <property type="entry name" value="Acyl_Trfase/lysoPLipase"/>
</dbReference>
<keyword evidence="2" id="KW-0378">Hydrolase</keyword>
<dbReference type="Pfam" id="PF13424">
    <property type="entry name" value="TPR_12"/>
    <property type="match status" value="2"/>
</dbReference>
<evidence type="ECO:0000313" key="5">
    <source>
        <dbReference type="EMBL" id="KAF6225917.1"/>
    </source>
</evidence>
<dbReference type="Proteomes" id="UP000578531">
    <property type="component" value="Unassembled WGS sequence"/>
</dbReference>
<gene>
    <name evidence="5" type="ORF">HO173_012689</name>
</gene>
<dbReference type="InterPro" id="IPR011990">
    <property type="entry name" value="TPR-like_helical_dom_sf"/>
</dbReference>
<keyword evidence="6" id="KW-1185">Reference proteome</keyword>
<evidence type="ECO:0000256" key="1">
    <source>
        <dbReference type="ARBA" id="ARBA00023098"/>
    </source>
</evidence>
<dbReference type="RefSeq" id="XP_037158584.1">
    <property type="nucleotide sequence ID" value="XM_037314524.1"/>
</dbReference>
<dbReference type="CDD" id="cd07216">
    <property type="entry name" value="Pat17_PNPLA8_PNPLA9_like3"/>
    <property type="match status" value="1"/>
</dbReference>
<dbReference type="Pfam" id="PF13374">
    <property type="entry name" value="TPR_10"/>
    <property type="match status" value="2"/>
</dbReference>
<dbReference type="GO" id="GO:0016787">
    <property type="term" value="F:hydrolase activity"/>
    <property type="evidence" value="ECO:0007669"/>
    <property type="project" value="UniProtKB-UniRule"/>
</dbReference>
<dbReference type="InterPro" id="IPR053137">
    <property type="entry name" value="NLR-like"/>
</dbReference>
<evidence type="ECO:0000313" key="6">
    <source>
        <dbReference type="Proteomes" id="UP000578531"/>
    </source>
</evidence>
<dbReference type="Gene3D" id="3.40.1090.10">
    <property type="entry name" value="Cytosolic phospholipase A2 catalytic domain"/>
    <property type="match status" value="2"/>
</dbReference>
<dbReference type="SMART" id="SM00028">
    <property type="entry name" value="TPR"/>
    <property type="match status" value="6"/>
</dbReference>
<sequence>MSDPEPPLRLLSLDGGGIRGLSSLYILKNLLVAVQRKEPVSAGETASPRPCDYFDMIAGTSTGGLIAVMLGVLRMDIETCINAYLSMAPEIFPVEGMVSGSIFGKAKNFVCVNSEKPRHPFRFRNYESPRVVSEDMTIWEACLATSAAPTYFPPVSIGNPPRTFVDGGLGYNNPTQALREETMHIWPSRSVGCIVSIGTGMMGSHDVGRSIKPLFKTLQEMSTDTEKVAQEVKEEMEHRSPDQDIYFRFNVQHGLQTVGLEEWKEMGRVKTVTENYLQSNRKQMQLSLKPVRGSVRTFSTVPFSKDPGFVGREDILAQLESEFANPISQSWASLYGLGGIGKSQIAIEYSYRQKERLPEISTFWVHASDKARFEQSYTEIATTVEIPGTGDGKVDILQLVSKWLANPDNGRWLLILDNADDATVLLHLPERDPETGATSVQRRLLDFLPRVQHGAVLITTRDRTCALDLNGQNGTPLEVRPMSTNEAVGLLRNRLPDATEEEASELVAELERVPLAISQASAYIKAVSQVSISIYLNKFRRSNEDQATLLNKGKGDLRRDPAVPNAVITSWELSFRQIREKTPGSANLLSLMSYINRQGIPQFLLQRDDDDVSFCEEIDPLISFSLIRAETRENVFEMHRLVQTAMRHWLRSEGCDQLWKESAIERVAHRFPMAENQEQHWPICEALMSHADEVILHTASSKESRLSRAIILVRTAWYLVERKGHAGLAEQRSTDALQIRREYFDDDSDEILNTMSILACAQSELLKTEEARDLQEFILRQRREKWGSEDERTLTSMHNLALSYGQLGQYEKAADLLKHVFEVRERLLDPGDPRLLASGNGLAAAQLDQGKYEDAEKLSKRLLEMSTKYHEFEYIHTLDAMRHLSRAYLRQNKLEEAENLGVQAIPISIKIFGRSHWRTLETRTVLADTYYRQKKLDEAQEICISCLDTAQEIYGAEDVTTANISNLLGLVYRGQGRFVDASRLLKDAAEMDRKVLGSDHPDTLISLHNLALCYYDMGDKVQAIQLMTNVLDKRKEVLHANHPHTIRSAKTLARWKGEEEGTKEETEEGGRGEMRKRKREARRKWGTKGGTTKACVNNSAKYKSRRQRPMKLGQDDRRGKHAAKSLEIGVRWDTVLRACCWIGLDRRVWFAY</sequence>
<evidence type="ECO:0000256" key="3">
    <source>
        <dbReference type="SAM" id="MobiDB-lite"/>
    </source>
</evidence>
<dbReference type="SUPFAM" id="SSF52151">
    <property type="entry name" value="FabD/lysophospholipase-like"/>
    <property type="match status" value="1"/>
</dbReference>
<feature type="active site" description="Nucleophile" evidence="2">
    <location>
        <position position="61"/>
    </location>
</feature>
<evidence type="ECO:0000256" key="2">
    <source>
        <dbReference type="PROSITE-ProRule" id="PRU01161"/>
    </source>
</evidence>
<dbReference type="PROSITE" id="PS51635">
    <property type="entry name" value="PNPLA"/>
    <property type="match status" value="1"/>
</dbReference>
<feature type="domain" description="PNPLA" evidence="4">
    <location>
        <begin position="11"/>
        <end position="179"/>
    </location>
</feature>
<dbReference type="GO" id="GO:0016042">
    <property type="term" value="P:lipid catabolic process"/>
    <property type="evidence" value="ECO:0007669"/>
    <property type="project" value="UniProtKB-UniRule"/>
</dbReference>
<dbReference type="GeneID" id="59294323"/>
<name>A0A8H6CLW7_9LECA</name>
<dbReference type="Gene3D" id="1.25.40.10">
    <property type="entry name" value="Tetratricopeptide repeat domain"/>
    <property type="match status" value="2"/>
</dbReference>
<feature type="short sequence motif" description="DGA/G" evidence="2">
    <location>
        <begin position="166"/>
        <end position="168"/>
    </location>
</feature>
<dbReference type="AlphaFoldDB" id="A0A8H6CLW7"/>
<keyword evidence="1 2" id="KW-0443">Lipid metabolism</keyword>
<dbReference type="InterPro" id="IPR027417">
    <property type="entry name" value="P-loop_NTPase"/>
</dbReference>
<evidence type="ECO:0000259" key="4">
    <source>
        <dbReference type="PROSITE" id="PS51635"/>
    </source>
</evidence>
<dbReference type="Gene3D" id="3.40.50.300">
    <property type="entry name" value="P-loop containing nucleotide triphosphate hydrolases"/>
    <property type="match status" value="1"/>
</dbReference>
<dbReference type="GO" id="GO:0046486">
    <property type="term" value="P:glycerolipid metabolic process"/>
    <property type="evidence" value="ECO:0007669"/>
    <property type="project" value="UniProtKB-ARBA"/>
</dbReference>